<sequence>MMRSPKVRTAILISGRGSNMVAIAQAAQATDYPAEIVGVISNRPDAKGLERAKALGLNTDIVDHKLYDNRKAFEQALHAQLLALDPEIICCAGFMRILTPWFVSQWHGRLINIHPSLLPKYKGLNTHQRAIEAGDTHAGVSVHWVTAELDGGEVIDQRSIEILPHDTADTLAERLLPVELALYPDALEAVALQFQKQPRQ</sequence>
<dbReference type="AlphaFoldDB" id="A0A420WIY6"/>
<evidence type="ECO:0000256" key="3">
    <source>
        <dbReference type="ARBA" id="ARBA00022755"/>
    </source>
</evidence>
<accession>A0A420WIY6</accession>
<dbReference type="HAMAP" id="MF_01930">
    <property type="entry name" value="PurN"/>
    <property type="match status" value="1"/>
</dbReference>
<feature type="site" description="Raises pKa of active site His" evidence="6">
    <location>
        <position position="150"/>
    </location>
</feature>
<dbReference type="CDD" id="cd08645">
    <property type="entry name" value="FMT_core_GART"/>
    <property type="match status" value="1"/>
</dbReference>
<dbReference type="Gene3D" id="3.40.50.170">
    <property type="entry name" value="Formyl transferase, N-terminal domain"/>
    <property type="match status" value="1"/>
</dbReference>
<dbReference type="EMBL" id="RBII01000001">
    <property type="protein sequence ID" value="RKQ70958.1"/>
    <property type="molecule type" value="Genomic_DNA"/>
</dbReference>
<dbReference type="FunCoup" id="A0A420WIY6">
    <property type="interactions" value="551"/>
</dbReference>
<evidence type="ECO:0000256" key="1">
    <source>
        <dbReference type="ARBA" id="ARBA00005054"/>
    </source>
</evidence>
<dbReference type="GO" id="GO:0006189">
    <property type="term" value="P:'de novo' IMP biosynthetic process"/>
    <property type="evidence" value="ECO:0007669"/>
    <property type="project" value="UniProtKB-UniRule"/>
</dbReference>
<feature type="active site" description="Proton donor" evidence="6">
    <location>
        <position position="114"/>
    </location>
</feature>
<evidence type="ECO:0000256" key="5">
    <source>
        <dbReference type="ARBA" id="ARBA00047664"/>
    </source>
</evidence>
<dbReference type="PROSITE" id="PS00373">
    <property type="entry name" value="GART"/>
    <property type="match status" value="1"/>
</dbReference>
<comment type="function">
    <text evidence="6">Catalyzes the transfer of a formyl group from 10-formyltetrahydrofolate to 5-phospho-ribosyl-glycinamide (GAR), producing 5-phospho-ribosyl-N-formylglycinamide (FGAR) and tetrahydrofolate.</text>
</comment>
<comment type="pathway">
    <text evidence="1 6">Purine metabolism; IMP biosynthesis via de novo pathway; N(2)-formyl-N(1)-(5-phospho-D-ribosyl)glycinamide from N(1)-(5-phospho-D-ribosyl)glycinamide (10-formyl THF route): step 1/1.</text>
</comment>
<evidence type="ECO:0000313" key="8">
    <source>
        <dbReference type="EMBL" id="RKQ70958.1"/>
    </source>
</evidence>
<reference evidence="8 9" key="1">
    <citation type="submission" date="2018-10" db="EMBL/GenBank/DDBJ databases">
        <title>Genomic Encyclopedia of Type Strains, Phase IV (KMG-IV): sequencing the most valuable type-strain genomes for metagenomic binning, comparative biology and taxonomic classification.</title>
        <authorList>
            <person name="Goeker M."/>
        </authorList>
    </citation>
    <scope>NUCLEOTIDE SEQUENCE [LARGE SCALE GENOMIC DNA]</scope>
    <source>
        <strain evidence="8 9">DSM 22008</strain>
    </source>
</reference>
<organism evidence="8 9">
    <name type="scientific">Litorimonas taeanensis</name>
    <dbReference type="NCBI Taxonomy" id="568099"/>
    <lineage>
        <taxon>Bacteria</taxon>
        <taxon>Pseudomonadati</taxon>
        <taxon>Pseudomonadota</taxon>
        <taxon>Alphaproteobacteria</taxon>
        <taxon>Maricaulales</taxon>
        <taxon>Robiginitomaculaceae</taxon>
    </lineage>
</organism>
<gene>
    <name evidence="6" type="primary">purN</name>
    <name evidence="8" type="ORF">DES40_0265</name>
</gene>
<dbReference type="PANTHER" id="PTHR43369:SF2">
    <property type="entry name" value="PHOSPHORIBOSYLGLYCINAMIDE FORMYLTRANSFERASE"/>
    <property type="match status" value="1"/>
</dbReference>
<dbReference type="GO" id="GO:0005829">
    <property type="term" value="C:cytosol"/>
    <property type="evidence" value="ECO:0007669"/>
    <property type="project" value="TreeGrafter"/>
</dbReference>
<dbReference type="InterPro" id="IPR002376">
    <property type="entry name" value="Formyl_transf_N"/>
</dbReference>
<keyword evidence="2 6" id="KW-0808">Transferase</keyword>
<dbReference type="Pfam" id="PF00551">
    <property type="entry name" value="Formyl_trans_N"/>
    <property type="match status" value="1"/>
</dbReference>
<dbReference type="GO" id="GO:0004644">
    <property type="term" value="F:phosphoribosylglycinamide formyltransferase activity"/>
    <property type="evidence" value="ECO:0007669"/>
    <property type="project" value="UniProtKB-UniRule"/>
</dbReference>
<dbReference type="InParanoid" id="A0A420WIY6"/>
<dbReference type="RefSeq" id="WP_233345336.1">
    <property type="nucleotide sequence ID" value="NZ_RBII01000001.1"/>
</dbReference>
<comment type="caution">
    <text evidence="8">The sequence shown here is derived from an EMBL/GenBank/DDBJ whole genome shotgun (WGS) entry which is preliminary data.</text>
</comment>
<dbReference type="PANTHER" id="PTHR43369">
    <property type="entry name" value="PHOSPHORIBOSYLGLYCINAMIDE FORMYLTRANSFERASE"/>
    <property type="match status" value="1"/>
</dbReference>
<keyword evidence="3 6" id="KW-0658">Purine biosynthesis</keyword>
<feature type="domain" description="Formyl transferase N-terminal" evidence="7">
    <location>
        <begin position="8"/>
        <end position="187"/>
    </location>
</feature>
<dbReference type="NCBIfam" id="TIGR00639">
    <property type="entry name" value="PurN"/>
    <property type="match status" value="1"/>
</dbReference>
<dbReference type="Proteomes" id="UP000282211">
    <property type="component" value="Unassembled WGS sequence"/>
</dbReference>
<dbReference type="UniPathway" id="UPA00074">
    <property type="reaction ID" value="UER00126"/>
</dbReference>
<dbReference type="InterPro" id="IPR036477">
    <property type="entry name" value="Formyl_transf_N_sf"/>
</dbReference>
<protein>
    <recommendedName>
        <fullName evidence="6">Phosphoribosylglycinamide formyltransferase</fullName>
        <ecNumber evidence="6">2.1.2.2</ecNumber>
    </recommendedName>
    <alternativeName>
        <fullName evidence="6">5'-phosphoribosylglycinamide transformylase</fullName>
    </alternativeName>
    <alternativeName>
        <fullName evidence="6">GAR transformylase</fullName>
        <shortName evidence="6">GART</shortName>
    </alternativeName>
</protein>
<feature type="binding site" evidence="6">
    <location>
        <position position="112"/>
    </location>
    <ligand>
        <name>(6R)-10-formyltetrahydrofolate</name>
        <dbReference type="ChEBI" id="CHEBI:195366"/>
    </ligand>
</feature>
<evidence type="ECO:0000259" key="7">
    <source>
        <dbReference type="Pfam" id="PF00551"/>
    </source>
</evidence>
<dbReference type="EC" id="2.1.2.2" evidence="6"/>
<comment type="similarity">
    <text evidence="4 6">Belongs to the GART family.</text>
</comment>
<dbReference type="InterPro" id="IPR001555">
    <property type="entry name" value="GART_AS"/>
</dbReference>
<evidence type="ECO:0000256" key="4">
    <source>
        <dbReference type="ARBA" id="ARBA00038440"/>
    </source>
</evidence>
<dbReference type="SUPFAM" id="SSF53328">
    <property type="entry name" value="Formyltransferase"/>
    <property type="match status" value="1"/>
</dbReference>
<comment type="catalytic activity">
    <reaction evidence="5 6">
        <text>N(1)-(5-phospho-beta-D-ribosyl)glycinamide + (6R)-10-formyltetrahydrofolate = N(2)-formyl-N(1)-(5-phospho-beta-D-ribosyl)glycinamide + (6S)-5,6,7,8-tetrahydrofolate + H(+)</text>
        <dbReference type="Rhea" id="RHEA:15053"/>
        <dbReference type="ChEBI" id="CHEBI:15378"/>
        <dbReference type="ChEBI" id="CHEBI:57453"/>
        <dbReference type="ChEBI" id="CHEBI:143788"/>
        <dbReference type="ChEBI" id="CHEBI:147286"/>
        <dbReference type="ChEBI" id="CHEBI:195366"/>
        <dbReference type="EC" id="2.1.2.2"/>
    </reaction>
</comment>
<feature type="binding site" evidence="6">
    <location>
        <begin position="95"/>
        <end position="98"/>
    </location>
    <ligand>
        <name>(6R)-10-formyltetrahydrofolate</name>
        <dbReference type="ChEBI" id="CHEBI:195366"/>
    </ligand>
</feature>
<feature type="binding site" evidence="6">
    <location>
        <position position="70"/>
    </location>
    <ligand>
        <name>(6R)-10-formyltetrahydrofolate</name>
        <dbReference type="ChEBI" id="CHEBI:195366"/>
    </ligand>
</feature>
<feature type="binding site" evidence="6">
    <location>
        <begin position="17"/>
        <end position="19"/>
    </location>
    <ligand>
        <name>N(1)-(5-phospho-beta-D-ribosyl)glycinamide</name>
        <dbReference type="ChEBI" id="CHEBI:143788"/>
    </ligand>
</feature>
<name>A0A420WIY6_9PROT</name>
<evidence type="ECO:0000256" key="6">
    <source>
        <dbReference type="HAMAP-Rule" id="MF_01930"/>
    </source>
</evidence>
<keyword evidence="9" id="KW-1185">Reference proteome</keyword>
<proteinExistence type="inferred from homology"/>
<evidence type="ECO:0000256" key="2">
    <source>
        <dbReference type="ARBA" id="ARBA00022679"/>
    </source>
</evidence>
<evidence type="ECO:0000313" key="9">
    <source>
        <dbReference type="Proteomes" id="UP000282211"/>
    </source>
</evidence>
<dbReference type="InterPro" id="IPR004607">
    <property type="entry name" value="GART"/>
</dbReference>